<dbReference type="Proteomes" id="UP000014760">
    <property type="component" value="Unassembled WGS sequence"/>
</dbReference>
<dbReference type="Pfam" id="PF01266">
    <property type="entry name" value="DAO"/>
    <property type="match status" value="1"/>
</dbReference>
<evidence type="ECO:0000313" key="10">
    <source>
        <dbReference type="EnsemblMetazoa" id="CapteP169754"/>
    </source>
</evidence>
<dbReference type="SUPFAM" id="SSF54373">
    <property type="entry name" value="FAD-linked reductases, C-terminal domain"/>
    <property type="match status" value="1"/>
</dbReference>
<feature type="domain" description="FAD dependent oxidoreductase" evidence="8">
    <location>
        <begin position="10"/>
        <end position="368"/>
    </location>
</feature>
<keyword evidence="4" id="KW-0285">Flavoprotein</keyword>
<evidence type="ECO:0000256" key="1">
    <source>
        <dbReference type="ARBA" id="ARBA00001974"/>
    </source>
</evidence>
<dbReference type="EMBL" id="AMQN01001691">
    <property type="status" value="NOT_ANNOTATED_CDS"/>
    <property type="molecule type" value="Genomic_DNA"/>
</dbReference>
<dbReference type="EnsemblMetazoa" id="CapteT169754">
    <property type="protein sequence ID" value="CapteP169754"/>
    <property type="gene ID" value="CapteG169754"/>
</dbReference>
<dbReference type="EMBL" id="KB304598">
    <property type="protein sequence ID" value="ELU01878.1"/>
    <property type="molecule type" value="Genomic_DNA"/>
</dbReference>
<dbReference type="Gene3D" id="3.30.9.10">
    <property type="entry name" value="D-Amino Acid Oxidase, subunit A, domain 2"/>
    <property type="match status" value="1"/>
</dbReference>
<evidence type="ECO:0000256" key="5">
    <source>
        <dbReference type="ARBA" id="ARBA00022827"/>
    </source>
</evidence>
<evidence type="ECO:0000256" key="2">
    <source>
        <dbReference type="ARBA" id="ARBA00010989"/>
    </source>
</evidence>
<accession>R7UDL2</accession>
<dbReference type="FunFam" id="3.50.50.60:FF:000189">
    <property type="entry name" value="Monomeric sarcosine oxidase"/>
    <property type="match status" value="1"/>
</dbReference>
<reference evidence="11" key="1">
    <citation type="submission" date="2012-12" db="EMBL/GenBank/DDBJ databases">
        <authorList>
            <person name="Hellsten U."/>
            <person name="Grimwood J."/>
            <person name="Chapman J.A."/>
            <person name="Shapiro H."/>
            <person name="Aerts A."/>
            <person name="Otillar R.P."/>
            <person name="Terry A.Y."/>
            <person name="Boore J.L."/>
            <person name="Simakov O."/>
            <person name="Marletaz F."/>
            <person name="Cho S.-J."/>
            <person name="Edsinger-Gonzales E."/>
            <person name="Havlak P."/>
            <person name="Kuo D.-H."/>
            <person name="Larsson T."/>
            <person name="Lv J."/>
            <person name="Arendt D."/>
            <person name="Savage R."/>
            <person name="Osoegawa K."/>
            <person name="de Jong P."/>
            <person name="Lindberg D.R."/>
            <person name="Seaver E.C."/>
            <person name="Weisblat D.A."/>
            <person name="Putnam N.H."/>
            <person name="Grigoriev I.V."/>
            <person name="Rokhsar D.S."/>
        </authorList>
    </citation>
    <scope>NUCLEOTIDE SEQUENCE</scope>
    <source>
        <strain evidence="11">I ESC-2004</strain>
    </source>
</reference>
<evidence type="ECO:0000313" key="9">
    <source>
        <dbReference type="EMBL" id="ELU01878.1"/>
    </source>
</evidence>
<keyword evidence="6" id="KW-0560">Oxidoreductase</keyword>
<protein>
    <recommendedName>
        <fullName evidence="3">sarcosine oxidasee (formaldehyde-forming)</fullName>
        <ecNumber evidence="3">1.5.3.1</ecNumber>
    </recommendedName>
</protein>
<evidence type="ECO:0000256" key="7">
    <source>
        <dbReference type="ARBA" id="ARBA00052742"/>
    </source>
</evidence>
<keyword evidence="11" id="KW-1185">Reference proteome</keyword>
<dbReference type="PANTHER" id="PTHR10961">
    <property type="entry name" value="PEROXISOMAL SARCOSINE OXIDASE"/>
    <property type="match status" value="1"/>
</dbReference>
<dbReference type="SUPFAM" id="SSF51905">
    <property type="entry name" value="FAD/NAD(P)-binding domain"/>
    <property type="match status" value="1"/>
</dbReference>
<dbReference type="OrthoDB" id="424974at2759"/>
<name>R7UDL2_CAPTE</name>
<dbReference type="NCBIfam" id="NF008425">
    <property type="entry name" value="PRK11259.1"/>
    <property type="match status" value="1"/>
</dbReference>
<dbReference type="EC" id="1.5.3.1" evidence="3"/>
<dbReference type="HOGENOM" id="CLU_007884_2_2_1"/>
<reference evidence="9 11" key="2">
    <citation type="journal article" date="2013" name="Nature">
        <title>Insights into bilaterian evolution from three spiralian genomes.</title>
        <authorList>
            <person name="Simakov O."/>
            <person name="Marletaz F."/>
            <person name="Cho S.J."/>
            <person name="Edsinger-Gonzales E."/>
            <person name="Havlak P."/>
            <person name="Hellsten U."/>
            <person name="Kuo D.H."/>
            <person name="Larsson T."/>
            <person name="Lv J."/>
            <person name="Arendt D."/>
            <person name="Savage R."/>
            <person name="Osoegawa K."/>
            <person name="de Jong P."/>
            <person name="Grimwood J."/>
            <person name="Chapman J.A."/>
            <person name="Shapiro H."/>
            <person name="Aerts A."/>
            <person name="Otillar R.P."/>
            <person name="Terry A.Y."/>
            <person name="Boore J.L."/>
            <person name="Grigoriev I.V."/>
            <person name="Lindberg D.R."/>
            <person name="Seaver E.C."/>
            <person name="Weisblat D.A."/>
            <person name="Putnam N.H."/>
            <person name="Rokhsar D.S."/>
        </authorList>
    </citation>
    <scope>NUCLEOTIDE SEQUENCE</scope>
    <source>
        <strain evidence="9 11">I ESC-2004</strain>
    </source>
</reference>
<reference evidence="10" key="3">
    <citation type="submission" date="2015-06" db="UniProtKB">
        <authorList>
            <consortium name="EnsemblMetazoa"/>
        </authorList>
    </citation>
    <scope>IDENTIFICATION</scope>
</reference>
<dbReference type="GO" id="GO:0033514">
    <property type="term" value="P:L-lysine catabolic process to acetyl-CoA via L-pipecolate"/>
    <property type="evidence" value="ECO:0007669"/>
    <property type="project" value="TreeGrafter"/>
</dbReference>
<dbReference type="InterPro" id="IPR006076">
    <property type="entry name" value="FAD-dep_OxRdtase"/>
</dbReference>
<dbReference type="PANTHER" id="PTHR10961:SF46">
    <property type="entry name" value="PEROXISOMAL SARCOSINE OXIDASE"/>
    <property type="match status" value="1"/>
</dbReference>
<sequence>MADPRPEIWDCIVVGAGVVGSWTAYHLTKNGKKTLLIDQFALPHTRGSSHGQSRIIRTSYAEPRYVAMMPESFALWDQLEKECGKTLFRRTGMLNIEAPGLNKIGDVKAAMVKNGAPFEELTGEEIKKRYPMLDYPKDFKGLLDPSAGMLLNDRCLAVLRERIVKQGGVIRDAEPVKEIYPGSHVTVVTDNGKYVTKKIVITPGPWANDILKNLGVDLPLKTMPGRSFYWRDLTEGEYDLEKGCPLVTHTVEEKGGYRFYCLFPSMEYQNSVKIVTRGEPSEFYCHPNDRDIRPMSQMKSLLQTYVATYLPGIEPAPSIEEAAMYTMTPDGGYVIDQHPLYTNIIIGCGMSGHGFKTSPVTGKLLSEMAQEKPTSYDIEALKMKRFGQKSKL</sequence>
<evidence type="ECO:0000259" key="8">
    <source>
        <dbReference type="Pfam" id="PF01266"/>
    </source>
</evidence>
<comment type="similarity">
    <text evidence="2">Belongs to the MSOX/MTOX family.</text>
</comment>
<dbReference type="GO" id="GO:0005777">
    <property type="term" value="C:peroxisome"/>
    <property type="evidence" value="ECO:0007669"/>
    <property type="project" value="TreeGrafter"/>
</dbReference>
<dbReference type="GO" id="GO:0050660">
    <property type="term" value="F:flavin adenine dinucleotide binding"/>
    <property type="evidence" value="ECO:0007669"/>
    <property type="project" value="InterPro"/>
</dbReference>
<comment type="cofactor">
    <cofactor evidence="1">
        <name>FAD</name>
        <dbReference type="ChEBI" id="CHEBI:57692"/>
    </cofactor>
</comment>
<evidence type="ECO:0000256" key="3">
    <source>
        <dbReference type="ARBA" id="ARBA00012769"/>
    </source>
</evidence>
<evidence type="ECO:0000256" key="4">
    <source>
        <dbReference type="ARBA" id="ARBA00022630"/>
    </source>
</evidence>
<gene>
    <name evidence="9" type="ORF">CAPTEDRAFT_169754</name>
</gene>
<dbReference type="GO" id="GO:0050031">
    <property type="term" value="F:L-pipecolate oxidase activity"/>
    <property type="evidence" value="ECO:0007669"/>
    <property type="project" value="TreeGrafter"/>
</dbReference>
<organism evidence="9">
    <name type="scientific">Capitella teleta</name>
    <name type="common">Polychaete worm</name>
    <dbReference type="NCBI Taxonomy" id="283909"/>
    <lineage>
        <taxon>Eukaryota</taxon>
        <taxon>Metazoa</taxon>
        <taxon>Spiralia</taxon>
        <taxon>Lophotrochozoa</taxon>
        <taxon>Annelida</taxon>
        <taxon>Polychaeta</taxon>
        <taxon>Sedentaria</taxon>
        <taxon>Scolecida</taxon>
        <taxon>Capitellidae</taxon>
        <taxon>Capitella</taxon>
    </lineage>
</organism>
<dbReference type="OMA" id="FPSMWFQ"/>
<comment type="catalytic activity">
    <reaction evidence="7">
        <text>sarcosine + O2 + H2O = formaldehyde + glycine + H2O2</text>
        <dbReference type="Rhea" id="RHEA:13313"/>
        <dbReference type="ChEBI" id="CHEBI:15377"/>
        <dbReference type="ChEBI" id="CHEBI:15379"/>
        <dbReference type="ChEBI" id="CHEBI:16240"/>
        <dbReference type="ChEBI" id="CHEBI:16842"/>
        <dbReference type="ChEBI" id="CHEBI:57305"/>
        <dbReference type="ChEBI" id="CHEBI:57433"/>
        <dbReference type="EC" id="1.5.3.1"/>
    </reaction>
</comment>
<dbReference type="AlphaFoldDB" id="R7UDL2"/>
<evidence type="ECO:0000313" key="11">
    <source>
        <dbReference type="Proteomes" id="UP000014760"/>
    </source>
</evidence>
<dbReference type="InterPro" id="IPR036188">
    <property type="entry name" value="FAD/NAD-bd_sf"/>
</dbReference>
<dbReference type="Gene3D" id="3.50.50.60">
    <property type="entry name" value="FAD/NAD(P)-binding domain"/>
    <property type="match status" value="1"/>
</dbReference>
<keyword evidence="5" id="KW-0274">FAD</keyword>
<dbReference type="GO" id="GO:0008115">
    <property type="term" value="F:sarcosine oxidase activity"/>
    <property type="evidence" value="ECO:0007669"/>
    <property type="project" value="UniProtKB-EC"/>
</dbReference>
<dbReference type="InterPro" id="IPR045170">
    <property type="entry name" value="MTOX"/>
</dbReference>
<evidence type="ECO:0000256" key="6">
    <source>
        <dbReference type="ARBA" id="ARBA00023002"/>
    </source>
</evidence>
<proteinExistence type="inferred from homology"/>
<dbReference type="STRING" id="283909.R7UDL2"/>